<gene>
    <name evidence="3" type="ORF">NX778_15235</name>
</gene>
<dbReference type="Gene3D" id="3.10.450.160">
    <property type="entry name" value="inner membrane protein cigr"/>
    <property type="match status" value="1"/>
</dbReference>
<evidence type="ECO:0000256" key="2">
    <source>
        <dbReference type="SAM" id="SignalP"/>
    </source>
</evidence>
<dbReference type="Proteomes" id="UP001204621">
    <property type="component" value="Unassembled WGS sequence"/>
</dbReference>
<evidence type="ECO:0000256" key="1">
    <source>
        <dbReference type="SAM" id="MobiDB-lite"/>
    </source>
</evidence>
<feature type="compositionally biased region" description="Polar residues" evidence="1">
    <location>
        <begin position="90"/>
        <end position="101"/>
    </location>
</feature>
<evidence type="ECO:0000313" key="4">
    <source>
        <dbReference type="Proteomes" id="UP001204621"/>
    </source>
</evidence>
<keyword evidence="4" id="KW-1185">Reference proteome</keyword>
<comment type="caution">
    <text evidence="3">The sequence shown here is derived from an EMBL/GenBank/DDBJ whole genome shotgun (WGS) entry which is preliminary data.</text>
</comment>
<protein>
    <submittedName>
        <fullName evidence="3">RcnB family protein</fullName>
    </submittedName>
</protein>
<reference evidence="3 4" key="1">
    <citation type="submission" date="2022-08" db="EMBL/GenBank/DDBJ databases">
        <title>Reclassification of Massilia species as members of the genera Telluria, Duganella, Pseudoduganella, Mokoshia gen. nov. and Zemynaea gen. nov. using orthogonal and non-orthogonal genome-based approaches.</title>
        <authorList>
            <person name="Bowman J.P."/>
        </authorList>
    </citation>
    <scope>NUCLEOTIDE SEQUENCE [LARGE SCALE GENOMIC DNA]</scope>
    <source>
        <strain evidence="3 4">JCM 31606</strain>
    </source>
</reference>
<proteinExistence type="predicted"/>
<evidence type="ECO:0000313" key="3">
    <source>
        <dbReference type="EMBL" id="MCS0659423.1"/>
    </source>
</evidence>
<accession>A0ABT2D236</accession>
<name>A0ABT2D236_9BURK</name>
<organism evidence="3 4">
    <name type="scientific">Massilia terrae</name>
    <dbReference type="NCBI Taxonomy" id="1811224"/>
    <lineage>
        <taxon>Bacteria</taxon>
        <taxon>Pseudomonadati</taxon>
        <taxon>Pseudomonadota</taxon>
        <taxon>Betaproteobacteria</taxon>
        <taxon>Burkholderiales</taxon>
        <taxon>Oxalobacteraceae</taxon>
        <taxon>Telluria group</taxon>
        <taxon>Massilia</taxon>
    </lineage>
</organism>
<dbReference type="EMBL" id="JANUGU010000005">
    <property type="protein sequence ID" value="MCS0659423.1"/>
    <property type="molecule type" value="Genomic_DNA"/>
</dbReference>
<dbReference type="RefSeq" id="WP_258812615.1">
    <property type="nucleotide sequence ID" value="NZ_JANUGU010000005.1"/>
</dbReference>
<feature type="region of interest" description="Disordered" evidence="1">
    <location>
        <begin position="26"/>
        <end position="101"/>
    </location>
</feature>
<sequence>MNKKIFVPALLAAALSATIPALAQDRSYQDRNDRNGYVQRDDRGDERYQQDDRRDNRYRDERRDSRYQGDRRDDRYRNDRRDDRYRGDRTQGNWGRTSDFNSGYDGYGPDHDLRRGGHLPGRYRNHQYVVDNWRSHHLRAPGRGEHWVQVGADYVLVAAGTGLIVQAVSGQ</sequence>
<dbReference type="InterPro" id="IPR024572">
    <property type="entry name" value="RcnB"/>
</dbReference>
<feature type="signal peptide" evidence="2">
    <location>
        <begin position="1"/>
        <end position="23"/>
    </location>
</feature>
<keyword evidence="2" id="KW-0732">Signal</keyword>
<dbReference type="Pfam" id="PF11776">
    <property type="entry name" value="RcnB"/>
    <property type="match status" value="1"/>
</dbReference>
<feature type="chain" id="PRO_5047529676" evidence="2">
    <location>
        <begin position="24"/>
        <end position="171"/>
    </location>
</feature>
<feature type="compositionally biased region" description="Basic and acidic residues" evidence="1">
    <location>
        <begin position="27"/>
        <end position="89"/>
    </location>
</feature>